<dbReference type="Proteomes" id="UP000653411">
    <property type="component" value="Unassembled WGS sequence"/>
</dbReference>
<feature type="domain" description="AMP-dependent synthetase/ligase" evidence="1">
    <location>
        <begin position="16"/>
        <end position="368"/>
    </location>
</feature>
<evidence type="ECO:0000313" key="2">
    <source>
        <dbReference type="EMBL" id="GGN43772.1"/>
    </source>
</evidence>
<dbReference type="PANTHER" id="PTHR45527">
    <property type="entry name" value="NONRIBOSOMAL PEPTIDE SYNTHETASE"/>
    <property type="match status" value="1"/>
</dbReference>
<dbReference type="PANTHER" id="PTHR45527:SF1">
    <property type="entry name" value="FATTY ACID SYNTHASE"/>
    <property type="match status" value="1"/>
</dbReference>
<dbReference type="GO" id="GO:0044550">
    <property type="term" value="P:secondary metabolite biosynthetic process"/>
    <property type="evidence" value="ECO:0007669"/>
    <property type="project" value="TreeGrafter"/>
</dbReference>
<dbReference type="Gene3D" id="3.40.50.12780">
    <property type="entry name" value="N-terminal domain of ligase-like"/>
    <property type="match status" value="1"/>
</dbReference>
<evidence type="ECO:0000259" key="1">
    <source>
        <dbReference type="Pfam" id="PF00501"/>
    </source>
</evidence>
<dbReference type="InterPro" id="IPR045851">
    <property type="entry name" value="AMP-bd_C_sf"/>
</dbReference>
<dbReference type="GO" id="GO:0031177">
    <property type="term" value="F:phosphopantetheine binding"/>
    <property type="evidence" value="ECO:0007669"/>
    <property type="project" value="TreeGrafter"/>
</dbReference>
<dbReference type="SUPFAM" id="SSF56801">
    <property type="entry name" value="Acetyl-CoA synthetase-like"/>
    <property type="match status" value="1"/>
</dbReference>
<dbReference type="GO" id="GO:0043041">
    <property type="term" value="P:amino acid activation for nonribosomal peptide biosynthetic process"/>
    <property type="evidence" value="ECO:0007669"/>
    <property type="project" value="TreeGrafter"/>
</dbReference>
<sequence>MPLSLVEQFLRGLSLSPDRLAVRIGSDAVTYREVHNTTLRWAGSLMADGSPGTVGVLAGKSVTAYVGPLAVLYTAGTVVPLQPNVPSALTRRMIKVAGADRLIADERGLAVLPQVTDEETAVRVLGTGGVADRFPTIPVTSHPVISAPAQAAPSDPVYTLFTSGSTGVPKGVPVSHGGFAPNFHEFDRRSDFRPDDVFAQAYDLNSHLGIHDVFASWGVGAMMQAVPLSAYPDLPTYLAEHGVTVWHSTQSGIWMAREMGRLEKGALDGLRWSFFGGEALRCQDVRDWLAAAPGSRLENLYGPTEFSIGVTWHRWSGEQSERCGVNGMVPIGKVHDAYDFRLVTEQREQPPVEGELWITGPQITTGYLDPADNEGRFVELEGQRWYRTGDRVRAHSDGELAYIDSQVKVHGWRVELAEVDHVVRECDGVRDAVTVTRSALHGTELVVFYTGDEVPESTLADGVRAVLPDSALTRRYVHLDTLPLNSNRKVDRIVLRKQAEELPCASGGDRLLSIGRNLVGD</sequence>
<dbReference type="AlphaFoldDB" id="A0A918CX60"/>
<gene>
    <name evidence="2" type="ORF">GCM10011578_094170</name>
</gene>
<dbReference type="GO" id="GO:0005737">
    <property type="term" value="C:cytoplasm"/>
    <property type="evidence" value="ECO:0007669"/>
    <property type="project" value="TreeGrafter"/>
</dbReference>
<reference evidence="2" key="1">
    <citation type="journal article" date="2014" name="Int. J. Syst. Evol. Microbiol.">
        <title>Complete genome sequence of Corynebacterium casei LMG S-19264T (=DSM 44701T), isolated from a smear-ripened cheese.</title>
        <authorList>
            <consortium name="US DOE Joint Genome Institute (JGI-PGF)"/>
            <person name="Walter F."/>
            <person name="Albersmeier A."/>
            <person name="Kalinowski J."/>
            <person name="Ruckert C."/>
        </authorList>
    </citation>
    <scope>NUCLEOTIDE SEQUENCE</scope>
    <source>
        <strain evidence="2">CGMCC 4.7110</strain>
    </source>
</reference>
<dbReference type="Gene3D" id="3.30.300.30">
    <property type="match status" value="1"/>
</dbReference>
<dbReference type="InterPro" id="IPR042099">
    <property type="entry name" value="ANL_N_sf"/>
</dbReference>
<organism evidence="2 3">
    <name type="scientific">Streptomyces fuscichromogenes</name>
    <dbReference type="NCBI Taxonomy" id="1324013"/>
    <lineage>
        <taxon>Bacteria</taxon>
        <taxon>Bacillati</taxon>
        <taxon>Actinomycetota</taxon>
        <taxon>Actinomycetes</taxon>
        <taxon>Kitasatosporales</taxon>
        <taxon>Streptomycetaceae</taxon>
        <taxon>Streptomyces</taxon>
    </lineage>
</organism>
<comment type="caution">
    <text evidence="2">The sequence shown here is derived from an EMBL/GenBank/DDBJ whole genome shotgun (WGS) entry which is preliminary data.</text>
</comment>
<dbReference type="InterPro" id="IPR000873">
    <property type="entry name" value="AMP-dep_synth/lig_dom"/>
</dbReference>
<keyword evidence="3" id="KW-1185">Reference proteome</keyword>
<proteinExistence type="predicted"/>
<dbReference type="EMBL" id="BMML01000040">
    <property type="protein sequence ID" value="GGN43772.1"/>
    <property type="molecule type" value="Genomic_DNA"/>
</dbReference>
<dbReference type="Pfam" id="PF00501">
    <property type="entry name" value="AMP-binding"/>
    <property type="match status" value="1"/>
</dbReference>
<protein>
    <submittedName>
        <fullName evidence="2">Amino acid adenylation protein</fullName>
    </submittedName>
</protein>
<reference evidence="2" key="2">
    <citation type="submission" date="2020-09" db="EMBL/GenBank/DDBJ databases">
        <authorList>
            <person name="Sun Q."/>
            <person name="Zhou Y."/>
        </authorList>
    </citation>
    <scope>NUCLEOTIDE SEQUENCE</scope>
    <source>
        <strain evidence="2">CGMCC 4.7110</strain>
    </source>
</reference>
<evidence type="ECO:0000313" key="3">
    <source>
        <dbReference type="Proteomes" id="UP000653411"/>
    </source>
</evidence>
<accession>A0A918CX60</accession>
<name>A0A918CX60_9ACTN</name>